<dbReference type="EMBL" id="KZ857381">
    <property type="protein sequence ID" value="RDX56301.1"/>
    <property type="molecule type" value="Genomic_DNA"/>
</dbReference>
<organism evidence="2 3">
    <name type="scientific">Lentinus brumalis</name>
    <dbReference type="NCBI Taxonomy" id="2498619"/>
    <lineage>
        <taxon>Eukaryota</taxon>
        <taxon>Fungi</taxon>
        <taxon>Dikarya</taxon>
        <taxon>Basidiomycota</taxon>
        <taxon>Agaricomycotina</taxon>
        <taxon>Agaricomycetes</taxon>
        <taxon>Polyporales</taxon>
        <taxon>Polyporaceae</taxon>
        <taxon>Lentinus</taxon>
    </lineage>
</organism>
<dbReference type="AlphaFoldDB" id="A0A371DUV5"/>
<evidence type="ECO:0000256" key="1">
    <source>
        <dbReference type="SAM" id="MobiDB-lite"/>
    </source>
</evidence>
<feature type="compositionally biased region" description="Basic and acidic residues" evidence="1">
    <location>
        <begin position="143"/>
        <end position="153"/>
    </location>
</feature>
<gene>
    <name evidence="2" type="ORF">OH76DRAFT_611049</name>
</gene>
<feature type="region of interest" description="Disordered" evidence="1">
    <location>
        <begin position="102"/>
        <end position="176"/>
    </location>
</feature>
<feature type="compositionally biased region" description="Pro residues" evidence="1">
    <location>
        <begin position="109"/>
        <end position="120"/>
    </location>
</feature>
<proteinExistence type="predicted"/>
<reference evidence="2 3" key="1">
    <citation type="journal article" date="2018" name="Biotechnol. Biofuels">
        <title>Integrative visual omics of the white-rot fungus Polyporus brumalis exposes the biotechnological potential of its oxidative enzymes for delignifying raw plant biomass.</title>
        <authorList>
            <person name="Miyauchi S."/>
            <person name="Rancon A."/>
            <person name="Drula E."/>
            <person name="Hage H."/>
            <person name="Chaduli D."/>
            <person name="Favel A."/>
            <person name="Grisel S."/>
            <person name="Henrissat B."/>
            <person name="Herpoel-Gimbert I."/>
            <person name="Ruiz-Duenas F.J."/>
            <person name="Chevret D."/>
            <person name="Hainaut M."/>
            <person name="Lin J."/>
            <person name="Wang M."/>
            <person name="Pangilinan J."/>
            <person name="Lipzen A."/>
            <person name="Lesage-Meessen L."/>
            <person name="Navarro D."/>
            <person name="Riley R."/>
            <person name="Grigoriev I.V."/>
            <person name="Zhou S."/>
            <person name="Raouche S."/>
            <person name="Rosso M.N."/>
        </authorList>
    </citation>
    <scope>NUCLEOTIDE SEQUENCE [LARGE SCALE GENOMIC DNA]</scope>
    <source>
        <strain evidence="2 3">BRFM 1820</strain>
    </source>
</reference>
<evidence type="ECO:0000313" key="2">
    <source>
        <dbReference type="EMBL" id="RDX56301.1"/>
    </source>
</evidence>
<name>A0A371DUV5_9APHY</name>
<feature type="compositionally biased region" description="Acidic residues" evidence="1">
    <location>
        <begin position="133"/>
        <end position="142"/>
    </location>
</feature>
<evidence type="ECO:0000313" key="3">
    <source>
        <dbReference type="Proteomes" id="UP000256964"/>
    </source>
</evidence>
<keyword evidence="3" id="KW-1185">Reference proteome</keyword>
<sequence>MSVQGPGDIMRMGSCHRYLRTAWITVSDVWVCRVRGTSKEFRSARRYRRLPARRTSYMMTTFGRTKHCRTDPLSSRTWAHMSGRSADAQEPCTVSRYANALPIQSGRGEPPPIAPLPVLHPQPDGDADNAYAPDDDDSDEERSESLRRMEACRARCRGGAGGGDGRGWSGSEEGCREGPIEGRGGLGLAGDGRELAGLAAEWYGGCTAYPQEDGDVRKEAMGARRRQGGEQNVFASWRHRLLHAQGVSNSD</sequence>
<protein>
    <submittedName>
        <fullName evidence="2">Uncharacterized protein</fullName>
    </submittedName>
</protein>
<feature type="compositionally biased region" description="Low complexity" evidence="1">
    <location>
        <begin position="121"/>
        <end position="132"/>
    </location>
</feature>
<feature type="compositionally biased region" description="Gly residues" evidence="1">
    <location>
        <begin position="158"/>
        <end position="168"/>
    </location>
</feature>
<dbReference type="Proteomes" id="UP000256964">
    <property type="component" value="Unassembled WGS sequence"/>
</dbReference>
<accession>A0A371DUV5</accession>